<protein>
    <recommendedName>
        <fullName evidence="3">DUF2059 domain-containing protein</fullName>
    </recommendedName>
</protein>
<proteinExistence type="predicted"/>
<reference evidence="1 2" key="1">
    <citation type="submission" date="2018-08" db="EMBL/GenBank/DDBJ databases">
        <title>Pseudooceanicola sediminis CY03 in the family Rhodobacteracea.</title>
        <authorList>
            <person name="Zhang Y.-J."/>
        </authorList>
    </citation>
    <scope>NUCLEOTIDE SEQUENCE [LARGE SCALE GENOMIC DNA]</scope>
    <source>
        <strain evidence="1 2">CY03</strain>
    </source>
</reference>
<accession>A0A399J7V1</accession>
<organism evidence="1 2">
    <name type="scientific">Pseudooceanicola sediminis</name>
    <dbReference type="NCBI Taxonomy" id="2211117"/>
    <lineage>
        <taxon>Bacteria</taxon>
        <taxon>Pseudomonadati</taxon>
        <taxon>Pseudomonadota</taxon>
        <taxon>Alphaproteobacteria</taxon>
        <taxon>Rhodobacterales</taxon>
        <taxon>Paracoccaceae</taxon>
        <taxon>Pseudooceanicola</taxon>
    </lineage>
</organism>
<keyword evidence="2" id="KW-1185">Reference proteome</keyword>
<dbReference type="EMBL" id="QWJJ01000001">
    <property type="protein sequence ID" value="RII40597.1"/>
    <property type="molecule type" value="Genomic_DNA"/>
</dbReference>
<dbReference type="OrthoDB" id="7841298at2"/>
<evidence type="ECO:0000313" key="1">
    <source>
        <dbReference type="EMBL" id="RII40597.1"/>
    </source>
</evidence>
<comment type="caution">
    <text evidence="1">The sequence shown here is derived from an EMBL/GenBank/DDBJ whole genome shotgun (WGS) entry which is preliminary data.</text>
</comment>
<sequence>MTWAAAGRGATVSGRGAVRRMFARPLTLLMMVSLMWVMPAGAQARTDGPGAGRAETLYDLMAMPDLLGVMREEGLKLGADMGEEYFPNRVALGFDAVVQRIYDVSAMDEIMREAFVSGLLDLASDQEMTQLIRFFRDGPGPRLVAAELTARRAFLDNTVETEAEARAPEIAGADPELAKLVEAYIAANDLIERNVSGALTANYNFYLGLVDGGGYDVDDRQILSDVWEQEEATREESARWLRGYLFHAYGDVARSDLEAYVDLSQTDAGTLLNQVLFDSFGVLYNDIYRALGLSISSLMTGEEL</sequence>
<dbReference type="RefSeq" id="WP_119397117.1">
    <property type="nucleotide sequence ID" value="NZ_QWJJ01000001.1"/>
</dbReference>
<name>A0A399J7V1_9RHOB</name>
<evidence type="ECO:0008006" key="3">
    <source>
        <dbReference type="Google" id="ProtNLM"/>
    </source>
</evidence>
<dbReference type="AlphaFoldDB" id="A0A399J7V1"/>
<gene>
    <name evidence="1" type="ORF">DL237_00830</name>
</gene>
<dbReference type="Proteomes" id="UP000265848">
    <property type="component" value="Unassembled WGS sequence"/>
</dbReference>
<evidence type="ECO:0000313" key="2">
    <source>
        <dbReference type="Proteomes" id="UP000265848"/>
    </source>
</evidence>